<sequence length="178" mass="19468">MASFLTDSIIIANPAIGDVPKFKPIANRLVYIVEHNKDGAVGVSLNNNYIKPFNEIAEVLTVLKSVDPSMLLNDKLFGGGPLFTDRAWILGKNKGKYSETLTNDHLSLNFSLQAFSDNLPEHRSSCGIGTFGWGPGQLEKELGAQLWHYYPADPEALDAIPFEGSYKGAIDILKAMKA</sequence>
<proteinExistence type="inferred from homology"/>
<dbReference type="InterPro" id="IPR003774">
    <property type="entry name" value="AlgH-like"/>
</dbReference>
<dbReference type="Pfam" id="PF02622">
    <property type="entry name" value="DUF179"/>
    <property type="match status" value="1"/>
</dbReference>
<dbReference type="EMBL" id="LDOV01000042">
    <property type="protein sequence ID" value="KLU98825.1"/>
    <property type="molecule type" value="Genomic_DNA"/>
</dbReference>
<dbReference type="PANTHER" id="PTHR30327:SF1">
    <property type="entry name" value="UPF0301 PROTEIN YQGE"/>
    <property type="match status" value="1"/>
</dbReference>
<reference evidence="2 3" key="1">
    <citation type="submission" date="2015-05" db="EMBL/GenBank/DDBJ databases">
        <title>Photobacterium galathea sp. nov.</title>
        <authorList>
            <person name="Machado H."/>
            <person name="Gram L."/>
        </authorList>
    </citation>
    <scope>NUCLEOTIDE SEQUENCE [LARGE SCALE GENOMIC DNA]</scope>
    <source>
        <strain evidence="2 3">DSM 25995</strain>
    </source>
</reference>
<dbReference type="PANTHER" id="PTHR30327">
    <property type="entry name" value="UNCHARACTERIZED PROTEIN YQGE"/>
    <property type="match status" value="1"/>
</dbReference>
<dbReference type="AlphaFoldDB" id="A0A0J1GGZ0"/>
<name>A0A0J1GGZ0_9GAMM</name>
<evidence type="ECO:0000313" key="3">
    <source>
        <dbReference type="Proteomes" id="UP000036426"/>
    </source>
</evidence>
<organism evidence="2 3">
    <name type="scientific">Photobacterium aphoticum</name>
    <dbReference type="NCBI Taxonomy" id="754436"/>
    <lineage>
        <taxon>Bacteria</taxon>
        <taxon>Pseudomonadati</taxon>
        <taxon>Pseudomonadota</taxon>
        <taxon>Gammaproteobacteria</taxon>
        <taxon>Vibrionales</taxon>
        <taxon>Vibrionaceae</taxon>
        <taxon>Photobacterium</taxon>
    </lineage>
</organism>
<dbReference type="SUPFAM" id="SSF143456">
    <property type="entry name" value="VC0467-like"/>
    <property type="match status" value="1"/>
</dbReference>
<comment type="similarity">
    <text evidence="1">Belongs to the UPF0301 (AlgH) family.</text>
</comment>
<gene>
    <name evidence="2" type="ORF">ABT58_20620</name>
</gene>
<dbReference type="Gene3D" id="3.30.70.1300">
    <property type="entry name" value="VC0467-like domains"/>
    <property type="match status" value="1"/>
</dbReference>
<comment type="caution">
    <text evidence="2">The sequence shown here is derived from an EMBL/GenBank/DDBJ whole genome shotgun (WGS) entry which is preliminary data.</text>
</comment>
<evidence type="ECO:0000313" key="2">
    <source>
        <dbReference type="EMBL" id="KLU98825.1"/>
    </source>
</evidence>
<evidence type="ECO:0008006" key="4">
    <source>
        <dbReference type="Google" id="ProtNLM"/>
    </source>
</evidence>
<dbReference type="GO" id="GO:0005829">
    <property type="term" value="C:cytosol"/>
    <property type="evidence" value="ECO:0007669"/>
    <property type="project" value="TreeGrafter"/>
</dbReference>
<dbReference type="PATRIC" id="fig|754436.4.peg.4343"/>
<dbReference type="Gene3D" id="3.40.1740.10">
    <property type="entry name" value="VC0467-like"/>
    <property type="match status" value="1"/>
</dbReference>
<protein>
    <recommendedName>
        <fullName evidence="4">YqgE/AlgH family protein</fullName>
    </recommendedName>
</protein>
<accession>A0A0J1GGZ0</accession>
<keyword evidence="3" id="KW-1185">Reference proteome</keyword>
<dbReference type="OrthoDB" id="9807486at2"/>
<evidence type="ECO:0000256" key="1">
    <source>
        <dbReference type="ARBA" id="ARBA00009600"/>
    </source>
</evidence>
<dbReference type="RefSeq" id="WP_047876332.1">
    <property type="nucleotide sequence ID" value="NZ_BMYC01000029.1"/>
</dbReference>
<dbReference type="Proteomes" id="UP000036426">
    <property type="component" value="Unassembled WGS sequence"/>
</dbReference>